<evidence type="ECO:0000313" key="3">
    <source>
        <dbReference type="EMBL" id="GAA1235049.1"/>
    </source>
</evidence>
<feature type="transmembrane region" description="Helical" evidence="2">
    <location>
        <begin position="48"/>
        <end position="67"/>
    </location>
</feature>
<feature type="region of interest" description="Disordered" evidence="1">
    <location>
        <begin position="76"/>
        <end position="178"/>
    </location>
</feature>
<keyword evidence="2" id="KW-0472">Membrane</keyword>
<protein>
    <submittedName>
        <fullName evidence="3">Uncharacterized protein</fullName>
    </submittedName>
</protein>
<dbReference type="Proteomes" id="UP001500037">
    <property type="component" value="Unassembled WGS sequence"/>
</dbReference>
<dbReference type="EMBL" id="BAAALF010000036">
    <property type="protein sequence ID" value="GAA1235049.1"/>
    <property type="molecule type" value="Genomic_DNA"/>
</dbReference>
<proteinExistence type="predicted"/>
<sequence length="178" mass="17002">MTDDTLELAPVRADLPAPPGPPGPAVAAPVFVDGSGRRQRRVRRAGRLLAVPAAGYVVLLVSSALGGPTVNSPFLPLPGPPATSAPPGPAAQPPAPTAAAPSQGPGGVAGPARSTPSGHHASAPGAAPLPVAAHPSGPPTATAPSTTPAPSPTTAGPPVGPTPGGPPSHSHPVHTPHP</sequence>
<feature type="compositionally biased region" description="Low complexity" evidence="1">
    <location>
        <begin position="133"/>
        <end position="157"/>
    </location>
</feature>
<keyword evidence="4" id="KW-1185">Reference proteome</keyword>
<reference evidence="4" key="1">
    <citation type="journal article" date="2019" name="Int. J. Syst. Evol. Microbiol.">
        <title>The Global Catalogue of Microorganisms (GCM) 10K type strain sequencing project: providing services to taxonomists for standard genome sequencing and annotation.</title>
        <authorList>
            <consortium name="The Broad Institute Genomics Platform"/>
            <consortium name="The Broad Institute Genome Sequencing Center for Infectious Disease"/>
            <person name="Wu L."/>
            <person name="Ma J."/>
        </authorList>
    </citation>
    <scope>NUCLEOTIDE SEQUENCE [LARGE SCALE GENOMIC DNA]</scope>
    <source>
        <strain evidence="4">JCM 13004</strain>
    </source>
</reference>
<gene>
    <name evidence="3" type="ORF">GCM10009665_26520</name>
</gene>
<feature type="compositionally biased region" description="Pro residues" evidence="1">
    <location>
        <begin position="76"/>
        <end position="96"/>
    </location>
</feature>
<evidence type="ECO:0000313" key="4">
    <source>
        <dbReference type="Proteomes" id="UP001500037"/>
    </source>
</evidence>
<comment type="caution">
    <text evidence="3">The sequence shown here is derived from an EMBL/GenBank/DDBJ whole genome shotgun (WGS) entry which is preliminary data.</text>
</comment>
<organism evidence="3 4">
    <name type="scientific">Kitasatospora nipponensis</name>
    <dbReference type="NCBI Taxonomy" id="258049"/>
    <lineage>
        <taxon>Bacteria</taxon>
        <taxon>Bacillati</taxon>
        <taxon>Actinomycetota</taxon>
        <taxon>Actinomycetes</taxon>
        <taxon>Kitasatosporales</taxon>
        <taxon>Streptomycetaceae</taxon>
        <taxon>Kitasatospora</taxon>
    </lineage>
</organism>
<dbReference type="RefSeq" id="WP_344441654.1">
    <property type="nucleotide sequence ID" value="NZ_BAAALF010000036.1"/>
</dbReference>
<feature type="region of interest" description="Disordered" evidence="1">
    <location>
        <begin position="1"/>
        <end position="38"/>
    </location>
</feature>
<evidence type="ECO:0000256" key="2">
    <source>
        <dbReference type="SAM" id="Phobius"/>
    </source>
</evidence>
<keyword evidence="2" id="KW-0812">Transmembrane</keyword>
<accession>A0ABP4GRE4</accession>
<keyword evidence="2" id="KW-1133">Transmembrane helix</keyword>
<evidence type="ECO:0000256" key="1">
    <source>
        <dbReference type="SAM" id="MobiDB-lite"/>
    </source>
</evidence>
<name>A0ABP4GRE4_9ACTN</name>